<protein>
    <submittedName>
        <fullName evidence="1">DUF4291 domain-containing protein</fullName>
    </submittedName>
</protein>
<proteinExistence type="predicted"/>
<dbReference type="RefSeq" id="WP_378570439.1">
    <property type="nucleotide sequence ID" value="NZ_JBHSFQ010000001.1"/>
</dbReference>
<dbReference type="Pfam" id="PF14124">
    <property type="entry name" value="DUF4291"/>
    <property type="match status" value="1"/>
</dbReference>
<dbReference type="InterPro" id="IPR025633">
    <property type="entry name" value="DUF4291"/>
</dbReference>
<evidence type="ECO:0000313" key="2">
    <source>
        <dbReference type="Proteomes" id="UP001595923"/>
    </source>
</evidence>
<dbReference type="PANTHER" id="PTHR38567">
    <property type="entry name" value="DUF4291 DOMAIN-CONTAINING PROTEIN"/>
    <property type="match status" value="1"/>
</dbReference>
<organism evidence="1 2">
    <name type="scientific">Nocardiopsis mangrovi</name>
    <dbReference type="NCBI Taxonomy" id="1179818"/>
    <lineage>
        <taxon>Bacteria</taxon>
        <taxon>Bacillati</taxon>
        <taxon>Actinomycetota</taxon>
        <taxon>Actinomycetes</taxon>
        <taxon>Streptosporangiales</taxon>
        <taxon>Nocardiopsidaceae</taxon>
        <taxon>Nocardiopsis</taxon>
    </lineage>
</organism>
<keyword evidence="2" id="KW-1185">Reference proteome</keyword>
<dbReference type="EMBL" id="JBHSFQ010000001">
    <property type="protein sequence ID" value="MFC4560359.1"/>
    <property type="molecule type" value="Genomic_DNA"/>
</dbReference>
<gene>
    <name evidence="1" type="ORF">ACFO4E_00660</name>
</gene>
<comment type="caution">
    <text evidence="1">The sequence shown here is derived from an EMBL/GenBank/DDBJ whole genome shotgun (WGS) entry which is preliminary data.</text>
</comment>
<reference evidence="2" key="1">
    <citation type="journal article" date="2019" name="Int. J. Syst. Evol. Microbiol.">
        <title>The Global Catalogue of Microorganisms (GCM) 10K type strain sequencing project: providing services to taxonomists for standard genome sequencing and annotation.</title>
        <authorList>
            <consortium name="The Broad Institute Genomics Platform"/>
            <consortium name="The Broad Institute Genome Sequencing Center for Infectious Disease"/>
            <person name="Wu L."/>
            <person name="Ma J."/>
        </authorList>
    </citation>
    <scope>NUCLEOTIDE SEQUENCE [LARGE SCALE GENOMIC DNA]</scope>
    <source>
        <strain evidence="2">XZYJ18</strain>
    </source>
</reference>
<name>A0ABV9DRD3_9ACTN</name>
<evidence type="ECO:0000313" key="1">
    <source>
        <dbReference type="EMBL" id="MFC4560359.1"/>
    </source>
</evidence>
<dbReference type="Proteomes" id="UP001595923">
    <property type="component" value="Unassembled WGS sequence"/>
</dbReference>
<accession>A0ABV9DRD3</accession>
<sequence>MTESPTAARHPGRGRQEIYADHDDATLVVYQAYPPAIADAALAAGRFTGPFKRERMTWIKPSFTWMMYRCGYAAKPGQERVLAIRIRREGFAWALRNACLSHYDPDRHGGDRAAWRQALRQSPVRVQWDPERGLRGDPLGHRSIQIGLSGAAVARYVDEWTTTITDITPFVRDLRALVAAARLDEARALLPDERPYPAPSGSGGVC</sequence>
<dbReference type="PANTHER" id="PTHR38567:SF1">
    <property type="entry name" value="DUF4291 DOMAIN-CONTAINING PROTEIN"/>
    <property type="match status" value="1"/>
</dbReference>